<organism evidence="2 3">
    <name type="scientific">Stackebrandtia nassauensis (strain DSM 44728 / CIP 108903 / NRRL B-16338 / NBRC 102104 / LLR-40K-21)</name>
    <dbReference type="NCBI Taxonomy" id="446470"/>
    <lineage>
        <taxon>Bacteria</taxon>
        <taxon>Bacillati</taxon>
        <taxon>Actinomycetota</taxon>
        <taxon>Actinomycetes</taxon>
        <taxon>Glycomycetales</taxon>
        <taxon>Glycomycetaceae</taxon>
        <taxon>Stackebrandtia</taxon>
    </lineage>
</organism>
<keyword evidence="3" id="KW-1185">Reference proteome</keyword>
<evidence type="ECO:0000259" key="1">
    <source>
        <dbReference type="Pfam" id="PF13649"/>
    </source>
</evidence>
<keyword evidence="2" id="KW-0808">Transferase</keyword>
<dbReference type="CDD" id="cd02440">
    <property type="entry name" value="AdoMet_MTases"/>
    <property type="match status" value="1"/>
</dbReference>
<dbReference type="AlphaFoldDB" id="D3Q2R1"/>
<dbReference type="EMBL" id="CP001778">
    <property type="protein sequence ID" value="ADD45812.1"/>
    <property type="molecule type" value="Genomic_DNA"/>
</dbReference>
<dbReference type="Gene3D" id="3.40.50.150">
    <property type="entry name" value="Vaccinia Virus protein VP39"/>
    <property type="match status" value="1"/>
</dbReference>
<evidence type="ECO:0000313" key="3">
    <source>
        <dbReference type="Proteomes" id="UP000000844"/>
    </source>
</evidence>
<dbReference type="InterPro" id="IPR041698">
    <property type="entry name" value="Methyltransf_25"/>
</dbReference>
<reference evidence="2 3" key="1">
    <citation type="journal article" date="2009" name="Stand. Genomic Sci.">
        <title>Complete genome sequence of Stackebrandtia nassauensis type strain (LLR-40K-21).</title>
        <authorList>
            <person name="Munk C."/>
            <person name="Lapidus A."/>
            <person name="Copeland A."/>
            <person name="Jando M."/>
            <person name="Mayilraj S."/>
            <person name="Glavina Del Rio T."/>
            <person name="Nolan M."/>
            <person name="Chen F."/>
            <person name="Lucas S."/>
            <person name="Tice H."/>
            <person name="Cheng J.F."/>
            <person name="Han C."/>
            <person name="Detter J.C."/>
            <person name="Bruce D."/>
            <person name="Goodwin L."/>
            <person name="Chain P."/>
            <person name="Pitluck S."/>
            <person name="Goker M."/>
            <person name="Ovchinikova G."/>
            <person name="Pati A."/>
            <person name="Ivanova N."/>
            <person name="Mavromatis K."/>
            <person name="Chen A."/>
            <person name="Palaniappan K."/>
            <person name="Land M."/>
            <person name="Hauser L."/>
            <person name="Chang Y.J."/>
            <person name="Jeffries C.D."/>
            <person name="Bristow J."/>
            <person name="Eisen J.A."/>
            <person name="Markowitz V."/>
            <person name="Hugenholtz P."/>
            <person name="Kyrpides N.C."/>
            <person name="Klenk H.P."/>
        </authorList>
    </citation>
    <scope>NUCLEOTIDE SEQUENCE [LARGE SCALE GENOMIC DNA]</scope>
    <source>
        <strain evidence="3">DSM 44728 / CIP 108903 / NRRL B-16338 / NBRC 102104 / LLR-40K-21</strain>
    </source>
</reference>
<dbReference type="Proteomes" id="UP000000844">
    <property type="component" value="Chromosome"/>
</dbReference>
<protein>
    <submittedName>
        <fullName evidence="2">Methyltransferase type 11</fullName>
    </submittedName>
</protein>
<dbReference type="InterPro" id="IPR029063">
    <property type="entry name" value="SAM-dependent_MTases_sf"/>
</dbReference>
<dbReference type="GO" id="GO:0032259">
    <property type="term" value="P:methylation"/>
    <property type="evidence" value="ECO:0007669"/>
    <property type="project" value="UniProtKB-KW"/>
</dbReference>
<dbReference type="InterPro" id="IPR050508">
    <property type="entry name" value="Methyltransf_Superfamily"/>
</dbReference>
<dbReference type="STRING" id="446470.Snas_6189"/>
<dbReference type="GO" id="GO:0008168">
    <property type="term" value="F:methyltransferase activity"/>
    <property type="evidence" value="ECO:0007669"/>
    <property type="project" value="UniProtKB-KW"/>
</dbReference>
<name>D3Q2R1_STANL</name>
<evidence type="ECO:0000313" key="2">
    <source>
        <dbReference type="EMBL" id="ADD45812.1"/>
    </source>
</evidence>
<feature type="domain" description="Methyltransferase" evidence="1">
    <location>
        <begin position="65"/>
        <end position="152"/>
    </location>
</feature>
<dbReference type="SUPFAM" id="SSF53335">
    <property type="entry name" value="S-adenosyl-L-methionine-dependent methyltransferases"/>
    <property type="match status" value="1"/>
</dbReference>
<keyword evidence="2" id="KW-0489">Methyltransferase</keyword>
<accession>D3Q2R1</accession>
<dbReference type="KEGG" id="sna:Snas_6189"/>
<dbReference type="eggNOG" id="COG2226">
    <property type="taxonomic scope" value="Bacteria"/>
</dbReference>
<proteinExistence type="predicted"/>
<gene>
    <name evidence="2" type="ordered locus">Snas_6189</name>
</gene>
<dbReference type="PANTHER" id="PTHR42912">
    <property type="entry name" value="METHYLTRANSFERASE"/>
    <property type="match status" value="1"/>
</dbReference>
<dbReference type="Pfam" id="PF13649">
    <property type="entry name" value="Methyltransf_25"/>
    <property type="match status" value="1"/>
</dbReference>
<dbReference type="HOGENOM" id="CLU_057823_1_0_11"/>
<dbReference type="PANTHER" id="PTHR42912:SF93">
    <property type="entry name" value="N6-ADENOSINE-METHYLTRANSFERASE TMT1A"/>
    <property type="match status" value="1"/>
</dbReference>
<sequence length="220" mass="24790">MTEPVGSTGHAILDDVSYESIKAELRRSYDASAEERDTMDDLPWKQPERERFLVELRAHKATSLLEIGAGHGVSGRFYADNGLAVTCVDMSPELVERCRAKGLDAQVMDFAELDFPEASFDAVFGMNCLLHVPRANLKAVLKSVRRVLRPGGLFYWGQYGGDSHEGVFEEDHHEPKRFFSLLTDEDIQTEAARVFDVLDFHTLEFADNRGYQALILMPPH</sequence>